<proteinExistence type="inferred from homology"/>
<dbReference type="OrthoDB" id="8594221at2"/>
<feature type="domain" description="Nudix hydrolase" evidence="7">
    <location>
        <begin position="4"/>
        <end position="132"/>
    </location>
</feature>
<dbReference type="RefSeq" id="WP_126507569.1">
    <property type="nucleotide sequence ID" value="NZ_RXNV01000013.1"/>
</dbReference>
<dbReference type="PANTHER" id="PTHR43046">
    <property type="entry name" value="GDP-MANNOSE MANNOSYL HYDROLASE"/>
    <property type="match status" value="1"/>
</dbReference>
<comment type="similarity">
    <text evidence="2 6">Belongs to the Nudix hydrolase family. NudJ subfamily.</text>
</comment>
<dbReference type="SUPFAM" id="SSF55811">
    <property type="entry name" value="Nudix"/>
    <property type="match status" value="1"/>
</dbReference>
<evidence type="ECO:0000256" key="4">
    <source>
        <dbReference type="ARBA" id="ARBA00015552"/>
    </source>
</evidence>
<dbReference type="PROSITE" id="PS51462">
    <property type="entry name" value="NUDIX"/>
    <property type="match status" value="1"/>
</dbReference>
<dbReference type="EC" id="3.6.1.-" evidence="6"/>
<dbReference type="GO" id="GO:0004787">
    <property type="term" value="F:thiamine diphosphate phosphatase activity"/>
    <property type="evidence" value="ECO:0007669"/>
    <property type="project" value="InterPro"/>
</dbReference>
<dbReference type="CDD" id="cd03675">
    <property type="entry name" value="NUDIX_Hydrolase"/>
    <property type="match status" value="1"/>
</dbReference>
<evidence type="ECO:0000313" key="8">
    <source>
        <dbReference type="EMBL" id="RTR28217.1"/>
    </source>
</evidence>
<comment type="subunit">
    <text evidence="3 6">Monomer.</text>
</comment>
<reference evidence="8 9" key="1">
    <citation type="submission" date="2018-12" db="EMBL/GenBank/DDBJ databases">
        <authorList>
            <person name="Yu L."/>
        </authorList>
    </citation>
    <scope>NUCLEOTIDE SEQUENCE [LARGE SCALE GENOMIC DNA]</scope>
    <source>
        <strain evidence="8 9">HAW-EB5</strain>
    </source>
</reference>
<dbReference type="GO" id="GO:0017111">
    <property type="term" value="F:ribonucleoside triphosphate phosphatase activity"/>
    <property type="evidence" value="ECO:0007669"/>
    <property type="project" value="InterPro"/>
</dbReference>
<organism evidence="8 9">
    <name type="scientific">Shewanella atlantica</name>
    <dbReference type="NCBI Taxonomy" id="271099"/>
    <lineage>
        <taxon>Bacteria</taxon>
        <taxon>Pseudomonadati</taxon>
        <taxon>Pseudomonadota</taxon>
        <taxon>Gammaproteobacteria</taxon>
        <taxon>Alteromonadales</taxon>
        <taxon>Shewanellaceae</taxon>
        <taxon>Shewanella</taxon>
    </lineage>
</organism>
<gene>
    <name evidence="6" type="primary">nudJ</name>
    <name evidence="8" type="ORF">EKG39_18970</name>
</gene>
<comment type="cofactor">
    <cofactor evidence="1 6">
        <name>Mg(2+)</name>
        <dbReference type="ChEBI" id="CHEBI:18420"/>
    </cofactor>
</comment>
<dbReference type="InterPro" id="IPR015797">
    <property type="entry name" value="NUDIX_hydrolase-like_dom_sf"/>
</dbReference>
<dbReference type="GO" id="GO:0017110">
    <property type="term" value="F:nucleoside diphosphate phosphatase activity"/>
    <property type="evidence" value="ECO:0007669"/>
    <property type="project" value="InterPro"/>
</dbReference>
<dbReference type="InterPro" id="IPR020084">
    <property type="entry name" value="NUDIX_hydrolase_CS"/>
</dbReference>
<dbReference type="PANTHER" id="PTHR43046:SF14">
    <property type="entry name" value="MUTT_NUDIX FAMILY PROTEIN"/>
    <property type="match status" value="1"/>
</dbReference>
<dbReference type="Pfam" id="PF00293">
    <property type="entry name" value="NUDIX"/>
    <property type="match status" value="1"/>
</dbReference>
<evidence type="ECO:0000259" key="7">
    <source>
        <dbReference type="PROSITE" id="PS51462"/>
    </source>
</evidence>
<dbReference type="Proteomes" id="UP000282060">
    <property type="component" value="Unassembled WGS sequence"/>
</dbReference>
<dbReference type="InterPro" id="IPR033713">
    <property type="entry name" value="NudJ"/>
</dbReference>
<dbReference type="Gene3D" id="3.90.79.10">
    <property type="entry name" value="Nucleoside Triphosphate Pyrophosphohydrolase"/>
    <property type="match status" value="1"/>
</dbReference>
<evidence type="ECO:0000256" key="6">
    <source>
        <dbReference type="RuleBase" id="RU364043"/>
    </source>
</evidence>
<evidence type="ECO:0000256" key="1">
    <source>
        <dbReference type="ARBA" id="ARBA00001946"/>
    </source>
</evidence>
<dbReference type="InterPro" id="IPR000086">
    <property type="entry name" value="NUDIX_hydrolase_dom"/>
</dbReference>
<keyword evidence="5 6" id="KW-0378">Hydrolase</keyword>
<evidence type="ECO:0000313" key="9">
    <source>
        <dbReference type="Proteomes" id="UP000282060"/>
    </source>
</evidence>
<accession>A0A3S0I5X0</accession>
<evidence type="ECO:0000256" key="3">
    <source>
        <dbReference type="ARBA" id="ARBA00011245"/>
    </source>
</evidence>
<dbReference type="AlphaFoldDB" id="A0A3S0I5X0"/>
<sequence>MGDRYKPNVTVACIIECQNRYLIVEEIIDGIKRYNQPAGHLEKDETLIMACEREVFEETGLTVSPQGLTGIYQFAANDSLAFLRFTFFARIETLSPLRPQDPDINRALWLTYDEIEGLEQVLRSPLVLSSLDDFRNKIHYPLELLNGDHLRLAPGSNA</sequence>
<protein>
    <recommendedName>
        <fullName evidence="4 6">Phosphatase NudJ</fullName>
        <ecNumber evidence="6">3.6.1.-</ecNumber>
    </recommendedName>
</protein>
<dbReference type="EMBL" id="RXNV01000013">
    <property type="protein sequence ID" value="RTR28217.1"/>
    <property type="molecule type" value="Genomic_DNA"/>
</dbReference>
<name>A0A3S0I5X0_9GAMM</name>
<evidence type="ECO:0000256" key="2">
    <source>
        <dbReference type="ARBA" id="ARBA00007608"/>
    </source>
</evidence>
<comment type="caution">
    <text evidence="8">The sequence shown here is derived from an EMBL/GenBank/DDBJ whole genome shotgun (WGS) entry which is preliminary data.</text>
</comment>
<dbReference type="PROSITE" id="PS00893">
    <property type="entry name" value="NUDIX_BOX"/>
    <property type="match status" value="1"/>
</dbReference>
<evidence type="ECO:0000256" key="5">
    <source>
        <dbReference type="ARBA" id="ARBA00022801"/>
    </source>
</evidence>
<keyword evidence="9" id="KW-1185">Reference proteome</keyword>
<keyword evidence="6" id="KW-0460">Magnesium</keyword>